<evidence type="ECO:0000259" key="4">
    <source>
        <dbReference type="PROSITE" id="PS50110"/>
    </source>
</evidence>
<evidence type="ECO:0000256" key="1">
    <source>
        <dbReference type="ARBA" id="ARBA00018672"/>
    </source>
</evidence>
<dbReference type="EMBL" id="DWYZ01000248">
    <property type="protein sequence ID" value="HJB29744.1"/>
    <property type="molecule type" value="Genomic_DNA"/>
</dbReference>
<dbReference type="Proteomes" id="UP000823842">
    <property type="component" value="Unassembled WGS sequence"/>
</dbReference>
<dbReference type="SUPFAM" id="SSF52172">
    <property type="entry name" value="CheY-like"/>
    <property type="match status" value="1"/>
</dbReference>
<evidence type="ECO:0000313" key="7">
    <source>
        <dbReference type="Proteomes" id="UP000823842"/>
    </source>
</evidence>
<comment type="caution">
    <text evidence="6">The sequence shown here is derived from an EMBL/GenBank/DDBJ whole genome shotgun (WGS) entry which is preliminary data.</text>
</comment>
<name>A0A9D2RXP2_9FIRM</name>
<dbReference type="PROSITE" id="PS50930">
    <property type="entry name" value="HTH_LYTTR"/>
    <property type="match status" value="1"/>
</dbReference>
<dbReference type="Pfam" id="PF00072">
    <property type="entry name" value="Response_reg"/>
    <property type="match status" value="1"/>
</dbReference>
<dbReference type="PANTHER" id="PTHR37299">
    <property type="entry name" value="TRANSCRIPTIONAL REGULATOR-RELATED"/>
    <property type="match status" value="1"/>
</dbReference>
<protein>
    <recommendedName>
        <fullName evidence="1">Stage 0 sporulation protein A homolog</fullName>
    </recommendedName>
</protein>
<feature type="domain" description="HTH LytTR-type" evidence="5">
    <location>
        <begin position="129"/>
        <end position="228"/>
    </location>
</feature>
<dbReference type="PROSITE" id="PS50110">
    <property type="entry name" value="RESPONSE_REGULATORY"/>
    <property type="match status" value="1"/>
</dbReference>
<dbReference type="Pfam" id="PF04397">
    <property type="entry name" value="LytTR"/>
    <property type="match status" value="1"/>
</dbReference>
<dbReference type="SMART" id="SM00850">
    <property type="entry name" value="LytTR"/>
    <property type="match status" value="1"/>
</dbReference>
<feature type="domain" description="Response regulatory" evidence="4">
    <location>
        <begin position="3"/>
        <end position="119"/>
    </location>
</feature>
<feature type="modified residue" description="4-aspartylphosphate" evidence="3">
    <location>
        <position position="56"/>
    </location>
</feature>
<sequence length="236" mass="27815">MISIAVCEDSIPMQGQIETLIFEFMPECTVDVFSRGEELLNELSKDTSRYSIYMMDISLPGISGIETAASIRKRDPYALLIYITDYREYVYQVFETLPFRFITKPIDPFLFEKALADALAHLQNRQKLFHFHIERKQYQIPLQEIVYFESRLRQVTLYTPGDSYEFYGRLSDVLSALDKLLFVRVHASYIINMDYIHTLTDTSILLHTGQQIPVSKRYRKELRAKHLTYLKWRADQ</sequence>
<dbReference type="Gene3D" id="2.40.50.1020">
    <property type="entry name" value="LytTr DNA-binding domain"/>
    <property type="match status" value="1"/>
</dbReference>
<dbReference type="AlphaFoldDB" id="A0A9D2RXP2"/>
<dbReference type="InterPro" id="IPR046947">
    <property type="entry name" value="LytR-like"/>
</dbReference>
<proteinExistence type="predicted"/>
<gene>
    <name evidence="6" type="ORF">IAA06_13275</name>
</gene>
<dbReference type="PANTHER" id="PTHR37299:SF1">
    <property type="entry name" value="STAGE 0 SPORULATION PROTEIN A HOMOLOG"/>
    <property type="match status" value="1"/>
</dbReference>
<keyword evidence="6" id="KW-0238">DNA-binding</keyword>
<dbReference type="GO" id="GO:0000156">
    <property type="term" value="F:phosphorelay response regulator activity"/>
    <property type="evidence" value="ECO:0007669"/>
    <property type="project" value="InterPro"/>
</dbReference>
<dbReference type="SMART" id="SM00448">
    <property type="entry name" value="REC"/>
    <property type="match status" value="1"/>
</dbReference>
<dbReference type="InterPro" id="IPR007492">
    <property type="entry name" value="LytTR_DNA-bd_dom"/>
</dbReference>
<accession>A0A9D2RXP2</accession>
<comment type="function">
    <text evidence="2">May play the central regulatory role in sporulation. It may be an element of the effector pathway responsible for the activation of sporulation genes in response to nutritional stress. Spo0A may act in concert with spo0H (a sigma factor) to control the expression of some genes that are critical to the sporulation process.</text>
</comment>
<evidence type="ECO:0000259" key="5">
    <source>
        <dbReference type="PROSITE" id="PS50930"/>
    </source>
</evidence>
<reference evidence="6" key="2">
    <citation type="submission" date="2021-04" db="EMBL/GenBank/DDBJ databases">
        <authorList>
            <person name="Gilroy R."/>
        </authorList>
    </citation>
    <scope>NUCLEOTIDE SEQUENCE</scope>
    <source>
        <strain evidence="6">ChiSjej1B19-5720</strain>
    </source>
</reference>
<evidence type="ECO:0000313" key="6">
    <source>
        <dbReference type="EMBL" id="HJB29744.1"/>
    </source>
</evidence>
<evidence type="ECO:0000256" key="2">
    <source>
        <dbReference type="ARBA" id="ARBA00024867"/>
    </source>
</evidence>
<reference evidence="6" key="1">
    <citation type="journal article" date="2021" name="PeerJ">
        <title>Extensive microbial diversity within the chicken gut microbiome revealed by metagenomics and culture.</title>
        <authorList>
            <person name="Gilroy R."/>
            <person name="Ravi A."/>
            <person name="Getino M."/>
            <person name="Pursley I."/>
            <person name="Horton D.L."/>
            <person name="Alikhan N.F."/>
            <person name="Baker D."/>
            <person name="Gharbi K."/>
            <person name="Hall N."/>
            <person name="Watson M."/>
            <person name="Adriaenssens E.M."/>
            <person name="Foster-Nyarko E."/>
            <person name="Jarju S."/>
            <person name="Secka A."/>
            <person name="Antonio M."/>
            <person name="Oren A."/>
            <person name="Chaudhuri R.R."/>
            <person name="La Ragione R."/>
            <person name="Hildebrand F."/>
            <person name="Pallen M.J."/>
        </authorList>
    </citation>
    <scope>NUCLEOTIDE SEQUENCE</scope>
    <source>
        <strain evidence="6">ChiSjej1B19-5720</strain>
    </source>
</reference>
<dbReference type="InterPro" id="IPR001789">
    <property type="entry name" value="Sig_transdc_resp-reg_receiver"/>
</dbReference>
<dbReference type="Gene3D" id="3.40.50.2300">
    <property type="match status" value="1"/>
</dbReference>
<keyword evidence="3" id="KW-0597">Phosphoprotein</keyword>
<evidence type="ECO:0000256" key="3">
    <source>
        <dbReference type="PROSITE-ProRule" id="PRU00169"/>
    </source>
</evidence>
<organism evidence="6 7">
    <name type="scientific">Candidatus Blautia faecavium</name>
    <dbReference type="NCBI Taxonomy" id="2838487"/>
    <lineage>
        <taxon>Bacteria</taxon>
        <taxon>Bacillati</taxon>
        <taxon>Bacillota</taxon>
        <taxon>Clostridia</taxon>
        <taxon>Lachnospirales</taxon>
        <taxon>Lachnospiraceae</taxon>
        <taxon>Blautia</taxon>
    </lineage>
</organism>
<dbReference type="GO" id="GO:0003677">
    <property type="term" value="F:DNA binding"/>
    <property type="evidence" value="ECO:0007669"/>
    <property type="project" value="UniProtKB-KW"/>
</dbReference>
<dbReference type="InterPro" id="IPR011006">
    <property type="entry name" value="CheY-like_superfamily"/>
</dbReference>